<gene>
    <name evidence="2" type="ORF">UY74_C0063G0001</name>
</gene>
<comment type="caution">
    <text evidence="2">The sequence shown here is derived from an EMBL/GenBank/DDBJ whole genome shotgun (WGS) entry which is preliminary data.</text>
</comment>
<evidence type="ECO:0000313" key="3">
    <source>
        <dbReference type="Proteomes" id="UP000034445"/>
    </source>
</evidence>
<organism evidence="2 3">
    <name type="scientific">Candidatus Kaiserbacteria bacterium GW2011_GWC2_52_8b</name>
    <dbReference type="NCBI Taxonomy" id="1618676"/>
    <lineage>
        <taxon>Bacteria</taxon>
        <taxon>Candidatus Kaiseribacteriota</taxon>
    </lineage>
</organism>
<dbReference type="Proteomes" id="UP000034445">
    <property type="component" value="Unassembled WGS sequence"/>
</dbReference>
<proteinExistence type="predicted"/>
<reference evidence="2 3" key="1">
    <citation type="journal article" date="2015" name="Nature">
        <title>rRNA introns, odd ribosomes, and small enigmatic genomes across a large radiation of phyla.</title>
        <authorList>
            <person name="Brown C.T."/>
            <person name="Hug L.A."/>
            <person name="Thomas B.C."/>
            <person name="Sharon I."/>
            <person name="Castelle C.J."/>
            <person name="Singh A."/>
            <person name="Wilkins M.J."/>
            <person name="Williams K.H."/>
            <person name="Banfield J.F."/>
        </authorList>
    </citation>
    <scope>NUCLEOTIDE SEQUENCE [LARGE SCALE GENOMIC DNA]</scope>
</reference>
<evidence type="ECO:0000313" key="2">
    <source>
        <dbReference type="EMBL" id="KKW29804.1"/>
    </source>
</evidence>
<dbReference type="AlphaFoldDB" id="A0A0G2ABN1"/>
<sequence length="28" mass="3252">TDEMIMEYIENQDEDGAKRGDNFTTLDT</sequence>
<accession>A0A0G2ABN1</accession>
<evidence type="ECO:0000256" key="1">
    <source>
        <dbReference type="SAM" id="MobiDB-lite"/>
    </source>
</evidence>
<feature type="region of interest" description="Disordered" evidence="1">
    <location>
        <begin position="9"/>
        <end position="28"/>
    </location>
</feature>
<protein>
    <submittedName>
        <fullName evidence="2">Uncharacterized protein</fullName>
    </submittedName>
</protein>
<dbReference type="EMBL" id="LCRF01000063">
    <property type="protein sequence ID" value="KKW29804.1"/>
    <property type="molecule type" value="Genomic_DNA"/>
</dbReference>
<feature type="non-terminal residue" evidence="2">
    <location>
        <position position="1"/>
    </location>
</feature>
<name>A0A0G2ABN1_9BACT</name>